<evidence type="ECO:0000313" key="2">
    <source>
        <dbReference type="EMBL" id="KKM73023.1"/>
    </source>
</evidence>
<keyword evidence="1" id="KW-1133">Transmembrane helix</keyword>
<accession>A0A0F9JTJ5</accession>
<name>A0A0F9JTJ5_9ZZZZ</name>
<keyword evidence="1" id="KW-0472">Membrane</keyword>
<comment type="caution">
    <text evidence="2">The sequence shown here is derived from an EMBL/GenBank/DDBJ whole genome shotgun (WGS) entry which is preliminary data.</text>
</comment>
<evidence type="ECO:0008006" key="3">
    <source>
        <dbReference type="Google" id="ProtNLM"/>
    </source>
</evidence>
<keyword evidence="1" id="KW-0812">Transmembrane</keyword>
<evidence type="ECO:0000256" key="1">
    <source>
        <dbReference type="SAM" id="Phobius"/>
    </source>
</evidence>
<organism evidence="2">
    <name type="scientific">marine sediment metagenome</name>
    <dbReference type="NCBI Taxonomy" id="412755"/>
    <lineage>
        <taxon>unclassified sequences</taxon>
        <taxon>metagenomes</taxon>
        <taxon>ecological metagenomes</taxon>
    </lineage>
</organism>
<reference evidence="2" key="1">
    <citation type="journal article" date="2015" name="Nature">
        <title>Complex archaea that bridge the gap between prokaryotes and eukaryotes.</title>
        <authorList>
            <person name="Spang A."/>
            <person name="Saw J.H."/>
            <person name="Jorgensen S.L."/>
            <person name="Zaremba-Niedzwiedzka K."/>
            <person name="Martijn J."/>
            <person name="Lind A.E."/>
            <person name="van Eijk R."/>
            <person name="Schleper C."/>
            <person name="Guy L."/>
            <person name="Ettema T.J."/>
        </authorList>
    </citation>
    <scope>NUCLEOTIDE SEQUENCE</scope>
</reference>
<proteinExistence type="predicted"/>
<protein>
    <recommendedName>
        <fullName evidence="3">MotA/TolQ/ExbB proton channel domain-containing protein</fullName>
    </recommendedName>
</protein>
<sequence>MSPEQINDLLKAFVVGCCTGAIVSVAAMALFVLPYLRARIISEYEWRREAELKLTNCTSCHEENQS</sequence>
<gene>
    <name evidence="2" type="ORF">LCGC14_1414570</name>
</gene>
<dbReference type="AlphaFoldDB" id="A0A0F9JTJ5"/>
<feature type="transmembrane region" description="Helical" evidence="1">
    <location>
        <begin position="12"/>
        <end position="36"/>
    </location>
</feature>
<dbReference type="EMBL" id="LAZR01009370">
    <property type="protein sequence ID" value="KKM73023.1"/>
    <property type="molecule type" value="Genomic_DNA"/>
</dbReference>